<dbReference type="PROSITE" id="PS50887">
    <property type="entry name" value="GGDEF"/>
    <property type="match status" value="1"/>
</dbReference>
<evidence type="ECO:0000313" key="4">
    <source>
        <dbReference type="EMBL" id="SFZ70563.1"/>
    </source>
</evidence>
<evidence type="ECO:0000259" key="1">
    <source>
        <dbReference type="PROSITE" id="PS50112"/>
    </source>
</evidence>
<dbReference type="Pfam" id="PF00990">
    <property type="entry name" value="GGDEF"/>
    <property type="match status" value="1"/>
</dbReference>
<dbReference type="InterPro" id="IPR000014">
    <property type="entry name" value="PAS"/>
</dbReference>
<dbReference type="CDD" id="cd01949">
    <property type="entry name" value="GGDEF"/>
    <property type="match status" value="1"/>
</dbReference>
<dbReference type="OrthoDB" id="9813903at2"/>
<proteinExistence type="predicted"/>
<dbReference type="GO" id="GO:0003824">
    <property type="term" value="F:catalytic activity"/>
    <property type="evidence" value="ECO:0007669"/>
    <property type="project" value="UniProtKB-ARBA"/>
</dbReference>
<dbReference type="Gene3D" id="3.30.70.270">
    <property type="match status" value="1"/>
</dbReference>
<evidence type="ECO:0000259" key="2">
    <source>
        <dbReference type="PROSITE" id="PS50113"/>
    </source>
</evidence>
<dbReference type="NCBIfam" id="TIGR00229">
    <property type="entry name" value="sensory_box"/>
    <property type="match status" value="2"/>
</dbReference>
<dbReference type="CDD" id="cd00130">
    <property type="entry name" value="PAS"/>
    <property type="match status" value="2"/>
</dbReference>
<dbReference type="InterPro" id="IPR043128">
    <property type="entry name" value="Rev_trsase/Diguanyl_cyclase"/>
</dbReference>
<dbReference type="SMART" id="SM00267">
    <property type="entry name" value="GGDEF"/>
    <property type="match status" value="1"/>
</dbReference>
<dbReference type="InterPro" id="IPR013656">
    <property type="entry name" value="PAS_4"/>
</dbReference>
<dbReference type="SUPFAM" id="SSF55073">
    <property type="entry name" value="Nucleotide cyclase"/>
    <property type="match status" value="1"/>
</dbReference>
<dbReference type="FunFam" id="3.30.70.270:FF:000001">
    <property type="entry name" value="Diguanylate cyclase domain protein"/>
    <property type="match status" value="1"/>
</dbReference>
<reference evidence="4 5" key="1">
    <citation type="submission" date="2016-11" db="EMBL/GenBank/DDBJ databases">
        <authorList>
            <person name="Jaros S."/>
            <person name="Januszkiewicz K."/>
            <person name="Wedrychowicz H."/>
        </authorList>
    </citation>
    <scope>NUCLEOTIDE SEQUENCE [LARGE SCALE GENOMIC DNA]</scope>
    <source>
        <strain evidence="4 5">DSM 18899</strain>
    </source>
</reference>
<sequence>MIEPPLPAELLTELASMRGLLDEIGAYIFTKDLHGRYTYANRYVLALFGTTLEQTLGRDDREFFDQARSAELWDNDRRVLEQGETIEREEINYLKDSGEQRIYWSVKKPVRNAAGEIVGMCGISTDITERKRLAAKLDEQRQLLETILNHIGAYIYMKDRQRRFLYVNPMVAHLLGRPPEAIMGRYDVELMAKADAELLSRLDDKVFRTGRMQAGEESFPDQHGKLRHYWSIKVPLPSASGKPEQLIGFSSDITELHDLKEQLQQLSMTDSLTGLFNRRHFFALAEKEVARTRRHKLALALMIIDIDHFKRVNDQYGHPVGDCVLREVGQIMQSMVRQEDTLARVGGEEFAILLPSTQAADAHALAERLREQIGAATLAACMGTALSVTVSIGLAHLQAADTRFDSLYTRADQMLYQAKHGGRDRLCAEPGL</sequence>
<feature type="domain" description="GGDEF" evidence="3">
    <location>
        <begin position="297"/>
        <end position="431"/>
    </location>
</feature>
<dbReference type="Proteomes" id="UP000186513">
    <property type="component" value="Unassembled WGS sequence"/>
</dbReference>
<name>A0A1K2H481_9NEIS</name>
<dbReference type="EMBL" id="FPKR01000001">
    <property type="protein sequence ID" value="SFZ70563.1"/>
    <property type="molecule type" value="Genomic_DNA"/>
</dbReference>
<dbReference type="Gene3D" id="3.30.450.20">
    <property type="entry name" value="PAS domain"/>
    <property type="match status" value="2"/>
</dbReference>
<dbReference type="PANTHER" id="PTHR44757:SF2">
    <property type="entry name" value="BIOFILM ARCHITECTURE MAINTENANCE PROTEIN MBAA"/>
    <property type="match status" value="1"/>
</dbReference>
<dbReference type="STRING" id="1121279.SAMN02745887_00242"/>
<dbReference type="PROSITE" id="PS50113">
    <property type="entry name" value="PAC"/>
    <property type="match status" value="2"/>
</dbReference>
<dbReference type="SMART" id="SM00091">
    <property type="entry name" value="PAS"/>
    <property type="match status" value="2"/>
</dbReference>
<dbReference type="SUPFAM" id="SSF55785">
    <property type="entry name" value="PYP-like sensor domain (PAS domain)"/>
    <property type="match status" value="2"/>
</dbReference>
<organism evidence="4 5">
    <name type="scientific">Chitinimonas taiwanensis DSM 18899</name>
    <dbReference type="NCBI Taxonomy" id="1121279"/>
    <lineage>
        <taxon>Bacteria</taxon>
        <taxon>Pseudomonadati</taxon>
        <taxon>Pseudomonadota</taxon>
        <taxon>Betaproteobacteria</taxon>
        <taxon>Neisseriales</taxon>
        <taxon>Chitinibacteraceae</taxon>
        <taxon>Chitinimonas</taxon>
    </lineage>
</organism>
<feature type="domain" description="PAS" evidence="1">
    <location>
        <begin position="140"/>
        <end position="210"/>
    </location>
</feature>
<dbReference type="InterPro" id="IPR000160">
    <property type="entry name" value="GGDEF_dom"/>
</dbReference>
<feature type="domain" description="PAS" evidence="1">
    <location>
        <begin position="13"/>
        <end position="83"/>
    </location>
</feature>
<dbReference type="InterPro" id="IPR000700">
    <property type="entry name" value="PAS-assoc_C"/>
</dbReference>
<keyword evidence="5" id="KW-1185">Reference proteome</keyword>
<accession>A0A1K2H481</accession>
<dbReference type="NCBIfam" id="TIGR00254">
    <property type="entry name" value="GGDEF"/>
    <property type="match status" value="1"/>
</dbReference>
<dbReference type="InterPro" id="IPR029787">
    <property type="entry name" value="Nucleotide_cyclase"/>
</dbReference>
<evidence type="ECO:0000313" key="5">
    <source>
        <dbReference type="Proteomes" id="UP000186513"/>
    </source>
</evidence>
<dbReference type="PANTHER" id="PTHR44757">
    <property type="entry name" value="DIGUANYLATE CYCLASE DGCP"/>
    <property type="match status" value="1"/>
</dbReference>
<dbReference type="RefSeq" id="WP_072426787.1">
    <property type="nucleotide sequence ID" value="NZ_FPKR01000001.1"/>
</dbReference>
<protein>
    <submittedName>
        <fullName evidence="4">PAS domain S-box-containing protein/diguanylate cyclase (GGDEF) domain-containing protein</fullName>
    </submittedName>
</protein>
<dbReference type="PROSITE" id="PS50112">
    <property type="entry name" value="PAS"/>
    <property type="match status" value="2"/>
</dbReference>
<dbReference type="Pfam" id="PF08448">
    <property type="entry name" value="PAS_4"/>
    <property type="match status" value="2"/>
</dbReference>
<feature type="domain" description="PAC" evidence="2">
    <location>
        <begin position="213"/>
        <end position="265"/>
    </location>
</feature>
<evidence type="ECO:0000259" key="3">
    <source>
        <dbReference type="PROSITE" id="PS50887"/>
    </source>
</evidence>
<dbReference type="InterPro" id="IPR052155">
    <property type="entry name" value="Biofilm_reg_signaling"/>
</dbReference>
<feature type="domain" description="PAC" evidence="2">
    <location>
        <begin position="87"/>
        <end position="139"/>
    </location>
</feature>
<dbReference type="InterPro" id="IPR035965">
    <property type="entry name" value="PAS-like_dom_sf"/>
</dbReference>
<gene>
    <name evidence="4" type="ORF">SAMN02745887_00242</name>
</gene>
<dbReference type="AlphaFoldDB" id="A0A1K2H481"/>